<organism evidence="2 3">
    <name type="scientific">Sporolactobacillus shoreicorticis</name>
    <dbReference type="NCBI Taxonomy" id="1923877"/>
    <lineage>
        <taxon>Bacteria</taxon>
        <taxon>Bacillati</taxon>
        <taxon>Bacillota</taxon>
        <taxon>Bacilli</taxon>
        <taxon>Bacillales</taxon>
        <taxon>Sporolactobacillaceae</taxon>
        <taxon>Sporolactobacillus</taxon>
    </lineage>
</organism>
<sequence length="69" mass="7400">MRANLSGGSGSATDTQTYEAESLIAAPHTIERCAINSTPCDTRSGKSQDSALIFRGKAQRRSNNSMPRK</sequence>
<accession>A0ABW5S280</accession>
<name>A0ABW5S280_9BACL</name>
<dbReference type="RefSeq" id="WP_253062483.1">
    <property type="nucleotide sequence ID" value="NZ_JAMXWM010000013.1"/>
</dbReference>
<proteinExistence type="predicted"/>
<feature type="compositionally biased region" description="Polar residues" evidence="1">
    <location>
        <begin position="37"/>
        <end position="50"/>
    </location>
</feature>
<evidence type="ECO:0000313" key="2">
    <source>
        <dbReference type="EMBL" id="MFD2693657.1"/>
    </source>
</evidence>
<reference evidence="3" key="1">
    <citation type="journal article" date="2019" name="Int. J. Syst. Evol. Microbiol.">
        <title>The Global Catalogue of Microorganisms (GCM) 10K type strain sequencing project: providing services to taxonomists for standard genome sequencing and annotation.</title>
        <authorList>
            <consortium name="The Broad Institute Genomics Platform"/>
            <consortium name="The Broad Institute Genome Sequencing Center for Infectious Disease"/>
            <person name="Wu L."/>
            <person name="Ma J."/>
        </authorList>
    </citation>
    <scope>NUCLEOTIDE SEQUENCE [LARGE SCALE GENOMIC DNA]</scope>
    <source>
        <strain evidence="3">TISTR 2466</strain>
    </source>
</reference>
<feature type="region of interest" description="Disordered" evidence="1">
    <location>
        <begin position="1"/>
        <end position="20"/>
    </location>
</feature>
<evidence type="ECO:0000256" key="1">
    <source>
        <dbReference type="SAM" id="MobiDB-lite"/>
    </source>
</evidence>
<gene>
    <name evidence="2" type="ORF">ACFSUE_08460</name>
</gene>
<dbReference type="Proteomes" id="UP001597399">
    <property type="component" value="Unassembled WGS sequence"/>
</dbReference>
<protein>
    <submittedName>
        <fullName evidence="2">Uncharacterized protein</fullName>
    </submittedName>
</protein>
<dbReference type="EMBL" id="JBHUMQ010000018">
    <property type="protein sequence ID" value="MFD2693657.1"/>
    <property type="molecule type" value="Genomic_DNA"/>
</dbReference>
<evidence type="ECO:0000313" key="3">
    <source>
        <dbReference type="Proteomes" id="UP001597399"/>
    </source>
</evidence>
<keyword evidence="3" id="KW-1185">Reference proteome</keyword>
<feature type="region of interest" description="Disordered" evidence="1">
    <location>
        <begin position="37"/>
        <end position="69"/>
    </location>
</feature>
<comment type="caution">
    <text evidence="2">The sequence shown here is derived from an EMBL/GenBank/DDBJ whole genome shotgun (WGS) entry which is preliminary data.</text>
</comment>